<dbReference type="AlphaFoldDB" id="A0A6M0RSP1"/>
<proteinExistence type="predicted"/>
<reference evidence="1 2" key="1">
    <citation type="journal article" date="2020" name="Microb. Ecol.">
        <title>Ecogenomics of the Marine Benthic Filamentous Cyanobacterium Adonisia.</title>
        <authorList>
            <person name="Walter J.M."/>
            <person name="Coutinho F.H."/>
            <person name="Leomil L."/>
            <person name="Hargreaves P.I."/>
            <person name="Campeao M.E."/>
            <person name="Vieira V.V."/>
            <person name="Silva B.S."/>
            <person name="Fistarol G.O."/>
            <person name="Salomon P.S."/>
            <person name="Sawabe T."/>
            <person name="Mino S."/>
            <person name="Hosokawa M."/>
            <person name="Miyashita H."/>
            <person name="Maruyama F."/>
            <person name="van Verk M.C."/>
            <person name="Dutilh B.E."/>
            <person name="Thompson C.C."/>
            <person name="Thompson F.L."/>
        </authorList>
    </citation>
    <scope>NUCLEOTIDE SEQUENCE [LARGE SCALE GENOMIC DNA]</scope>
    <source>
        <strain evidence="1 2">CCMR0081</strain>
    </source>
</reference>
<dbReference type="RefSeq" id="WP_163671773.1">
    <property type="nucleotide sequence ID" value="NZ_QXHD01000004.1"/>
</dbReference>
<gene>
    <name evidence="1" type="ORF">DXZ20_27160</name>
</gene>
<evidence type="ECO:0000313" key="1">
    <source>
        <dbReference type="EMBL" id="NEZ59258.1"/>
    </source>
</evidence>
<dbReference type="Proteomes" id="UP000481033">
    <property type="component" value="Unassembled WGS sequence"/>
</dbReference>
<organism evidence="1 2">
    <name type="scientific">Adonisia turfae CCMR0081</name>
    <dbReference type="NCBI Taxonomy" id="2292702"/>
    <lineage>
        <taxon>Bacteria</taxon>
        <taxon>Bacillati</taxon>
        <taxon>Cyanobacteriota</taxon>
        <taxon>Adonisia</taxon>
        <taxon>Adonisia turfae</taxon>
    </lineage>
</organism>
<name>A0A6M0RSP1_9CYAN</name>
<evidence type="ECO:0000313" key="2">
    <source>
        <dbReference type="Proteomes" id="UP000481033"/>
    </source>
</evidence>
<protein>
    <submittedName>
        <fullName evidence="1">Uncharacterized protein</fullName>
    </submittedName>
</protein>
<keyword evidence="2" id="KW-1185">Reference proteome</keyword>
<dbReference type="EMBL" id="QXHD01000004">
    <property type="protein sequence ID" value="NEZ59258.1"/>
    <property type="molecule type" value="Genomic_DNA"/>
</dbReference>
<accession>A0A6M0RSP1</accession>
<sequence>MAWVFSLSAECGSNQNTAEQFAQHFETVSWSLSNGSQSQCCPTVFQDINGNWWCRICPDGISEVGIEAPDSAYLMTELGILLYQHLQSAPTFRYALVGLEVDEFRTFDELLDESSTLSMPGLVLSESIWQALSSPSVFRAFSSGYVWQPYEGETYKPLTVSPLLKEQMSRLLAA</sequence>
<comment type="caution">
    <text evidence="1">The sequence shown here is derived from an EMBL/GenBank/DDBJ whole genome shotgun (WGS) entry which is preliminary data.</text>
</comment>